<dbReference type="Proteomes" id="UP000182110">
    <property type="component" value="Unassembled WGS sequence"/>
</dbReference>
<name>A0AAN2PL65_9BACI</name>
<dbReference type="RefSeq" id="WP_048681965.1">
    <property type="nucleotide sequence ID" value="NZ_CCXW01000001.1"/>
</dbReference>
<reference evidence="2 3" key="1">
    <citation type="journal article" date="2014" name="Genome Announc.">
        <title>Genome Sequence of Bacillus simplex Strain P558, Isolated from a Human Fecal Sample.</title>
        <authorList>
            <person name="Croce O."/>
            <person name="Hugon P."/>
            <person name="Lagier J.C."/>
            <person name="Bibi F."/>
            <person name="Robert C."/>
            <person name="Azhar E.I."/>
            <person name="Raoult D."/>
            <person name="Fournier P.E."/>
        </authorList>
    </citation>
    <scope>NUCLEOTIDE SEQUENCE [LARGE SCALE GENOMIC DNA]</scope>
    <source>
        <strain evidence="2 3">P558</strain>
    </source>
</reference>
<comment type="caution">
    <text evidence="2">The sequence shown here is derived from an EMBL/GenBank/DDBJ whole genome shotgun (WGS) entry which is preliminary data.</text>
</comment>
<sequence length="71" mass="8251">MTRKNKVKSPPEMADFYFGDIRDRSPNSEVKVEKNSRAVEYYVVQDDKLVNDQDSADSRRKVIKNKVDRSG</sequence>
<evidence type="ECO:0000256" key="1">
    <source>
        <dbReference type="SAM" id="MobiDB-lite"/>
    </source>
</evidence>
<accession>A0AAN2PL65</accession>
<gene>
    <name evidence="2" type="ORF">BN1180_04692</name>
</gene>
<evidence type="ECO:0000313" key="3">
    <source>
        <dbReference type="Proteomes" id="UP000182110"/>
    </source>
</evidence>
<organism evidence="2 3">
    <name type="scientific">Peribacillus simplex</name>
    <dbReference type="NCBI Taxonomy" id="1478"/>
    <lineage>
        <taxon>Bacteria</taxon>
        <taxon>Bacillati</taxon>
        <taxon>Bacillota</taxon>
        <taxon>Bacilli</taxon>
        <taxon>Bacillales</taxon>
        <taxon>Bacillaceae</taxon>
        <taxon>Peribacillus</taxon>
    </lineage>
</organism>
<evidence type="ECO:0000313" key="2">
    <source>
        <dbReference type="EMBL" id="CEG34489.1"/>
    </source>
</evidence>
<protein>
    <submittedName>
        <fullName evidence="2">Uncharacterized protein</fullName>
    </submittedName>
</protein>
<feature type="region of interest" description="Disordered" evidence="1">
    <location>
        <begin position="52"/>
        <end position="71"/>
    </location>
</feature>
<dbReference type="EMBL" id="CCXW01000001">
    <property type="protein sequence ID" value="CEG34489.1"/>
    <property type="molecule type" value="Genomic_DNA"/>
</dbReference>
<keyword evidence="3" id="KW-1185">Reference proteome</keyword>
<dbReference type="AlphaFoldDB" id="A0AAN2PL65"/>
<proteinExistence type="predicted"/>